<keyword evidence="1" id="KW-0732">Signal</keyword>
<feature type="signal peptide" evidence="1">
    <location>
        <begin position="1"/>
        <end position="25"/>
    </location>
</feature>
<sequence>MHLPTSTTLAATLLAALTFAHSTQSLPTTHVRAPQCVGESFMSLLPGDFEPSDLAFDATSNNLYVVSDDGRLATFDHVVDDRMTPATVVQLGSPKDYDFEGATVVPHRPDFVYLSNEFPAAIVEYSKKEQKVTRTWTVQTYLDADLSAKKSNHKNAGIESLLYEPTSGTFYAGRQSDARVFVFAIDLDGTSATLSSTTATLVGKMDPPGPGKDLAAITLWRNNLWFLYDKSLALYPVTVQDAQIPADYKPTDVLDATQLTNTDIGALKFDTRGQEGIVFVEVPDTGAKYVFVAVDPPRGKGYEKDLRRYTVDAFFECFSKNGAPADPIFFVQA</sequence>
<gene>
    <name evidence="3" type="ORF">PhCBS80983_g05040</name>
</gene>
<name>A0A507DXS6_9FUNG</name>
<reference evidence="3 4" key="1">
    <citation type="journal article" date="2019" name="Sci. Rep.">
        <title>Comparative genomics of chytrid fungi reveal insights into the obligate biotrophic and pathogenic lifestyle of Synchytrium endobioticum.</title>
        <authorList>
            <person name="van de Vossenberg B.T.L.H."/>
            <person name="Warris S."/>
            <person name="Nguyen H.D.T."/>
            <person name="van Gent-Pelzer M.P.E."/>
            <person name="Joly D.L."/>
            <person name="van de Geest H.C."/>
            <person name="Bonants P.J.M."/>
            <person name="Smith D.S."/>
            <person name="Levesque C.A."/>
            <person name="van der Lee T.A.J."/>
        </authorList>
    </citation>
    <scope>NUCLEOTIDE SEQUENCE [LARGE SCALE GENOMIC DNA]</scope>
    <source>
        <strain evidence="3 4">CBS 809.83</strain>
    </source>
</reference>
<dbReference type="AlphaFoldDB" id="A0A507DXS6"/>
<dbReference type="Proteomes" id="UP000318582">
    <property type="component" value="Unassembled WGS sequence"/>
</dbReference>
<evidence type="ECO:0000259" key="2">
    <source>
        <dbReference type="Pfam" id="PF13449"/>
    </source>
</evidence>
<feature type="domain" description="Phytase-like" evidence="2">
    <location>
        <begin position="52"/>
        <end position="177"/>
    </location>
</feature>
<dbReference type="EMBL" id="QEAQ01000096">
    <property type="protein sequence ID" value="TPX55768.1"/>
    <property type="molecule type" value="Genomic_DNA"/>
</dbReference>
<dbReference type="Pfam" id="PF13449">
    <property type="entry name" value="Phytase-like"/>
    <property type="match status" value="1"/>
</dbReference>
<dbReference type="OrthoDB" id="2150742at2759"/>
<protein>
    <recommendedName>
        <fullName evidence="2">Phytase-like domain-containing protein</fullName>
    </recommendedName>
</protein>
<evidence type="ECO:0000256" key="1">
    <source>
        <dbReference type="SAM" id="SignalP"/>
    </source>
</evidence>
<proteinExistence type="predicted"/>
<keyword evidence="4" id="KW-1185">Reference proteome</keyword>
<evidence type="ECO:0000313" key="3">
    <source>
        <dbReference type="EMBL" id="TPX55768.1"/>
    </source>
</evidence>
<dbReference type="SUPFAM" id="SSF75011">
    <property type="entry name" value="3-carboxy-cis,cis-mucoante lactonizing enzyme"/>
    <property type="match status" value="1"/>
</dbReference>
<dbReference type="InterPro" id="IPR027372">
    <property type="entry name" value="Phytase-like_dom"/>
</dbReference>
<organism evidence="3 4">
    <name type="scientific">Powellomyces hirtus</name>
    <dbReference type="NCBI Taxonomy" id="109895"/>
    <lineage>
        <taxon>Eukaryota</taxon>
        <taxon>Fungi</taxon>
        <taxon>Fungi incertae sedis</taxon>
        <taxon>Chytridiomycota</taxon>
        <taxon>Chytridiomycota incertae sedis</taxon>
        <taxon>Chytridiomycetes</taxon>
        <taxon>Spizellomycetales</taxon>
        <taxon>Powellomycetaceae</taxon>
        <taxon>Powellomyces</taxon>
    </lineage>
</organism>
<evidence type="ECO:0000313" key="4">
    <source>
        <dbReference type="Proteomes" id="UP000318582"/>
    </source>
</evidence>
<comment type="caution">
    <text evidence="3">The sequence shown here is derived from an EMBL/GenBank/DDBJ whole genome shotgun (WGS) entry which is preliminary data.</text>
</comment>
<feature type="chain" id="PRO_5021205114" description="Phytase-like domain-containing protein" evidence="1">
    <location>
        <begin position="26"/>
        <end position="333"/>
    </location>
</feature>
<accession>A0A507DXS6</accession>